<dbReference type="Gene3D" id="1.10.730.10">
    <property type="entry name" value="Isoleucyl-tRNA Synthetase, Domain 1"/>
    <property type="match status" value="1"/>
</dbReference>
<dbReference type="GO" id="GO:0000049">
    <property type="term" value="F:tRNA binding"/>
    <property type="evidence" value="ECO:0007669"/>
    <property type="project" value="UniProtKB-UniRule"/>
</dbReference>
<feature type="binding site" evidence="16">
    <location>
        <position position="332"/>
    </location>
    <ligand>
        <name>ATP</name>
        <dbReference type="ChEBI" id="CHEBI:30616"/>
    </ligand>
</feature>
<evidence type="ECO:0000256" key="11">
    <source>
        <dbReference type="ARBA" id="ARBA00022840"/>
    </source>
</evidence>
<dbReference type="RefSeq" id="WP_305909972.1">
    <property type="nucleotide sequence ID" value="NZ_CP157743.1"/>
</dbReference>
<dbReference type="KEGG" id="mech:Q9L42_002725"/>
<dbReference type="Gene3D" id="3.40.50.620">
    <property type="entry name" value="HUPs"/>
    <property type="match status" value="1"/>
</dbReference>
<proteinExistence type="inferred from homology"/>
<dbReference type="FunFam" id="2.40.50.140:FF:000042">
    <property type="entry name" value="Methionine--tRNA ligase"/>
    <property type="match status" value="1"/>
</dbReference>
<keyword evidence="11 16" id="KW-0067">ATP-binding</keyword>
<evidence type="ECO:0000256" key="13">
    <source>
        <dbReference type="ARBA" id="ARBA00022917"/>
    </source>
</evidence>
<dbReference type="HAMAP" id="MF_00098">
    <property type="entry name" value="Met_tRNA_synth_type1"/>
    <property type="match status" value="1"/>
</dbReference>
<dbReference type="NCBIfam" id="TIGR00399">
    <property type="entry name" value="metG_C_term"/>
    <property type="match status" value="1"/>
</dbReference>
<dbReference type="Gene3D" id="2.20.28.20">
    <property type="entry name" value="Methionyl-tRNA synthetase, Zn-domain"/>
    <property type="match status" value="1"/>
</dbReference>
<keyword evidence="6 16" id="KW-0820">tRNA-binding</keyword>
<dbReference type="InterPro" id="IPR041872">
    <property type="entry name" value="Anticodon_Met"/>
</dbReference>
<dbReference type="PANTHER" id="PTHR45765">
    <property type="entry name" value="METHIONINE--TRNA LIGASE"/>
    <property type="match status" value="1"/>
</dbReference>
<evidence type="ECO:0000256" key="3">
    <source>
        <dbReference type="ARBA" id="ARBA00008258"/>
    </source>
</evidence>
<keyword evidence="8 16" id="KW-0479">Metal-binding</keyword>
<feature type="short sequence motif" description="'HIGH' region" evidence="16">
    <location>
        <begin position="13"/>
        <end position="23"/>
    </location>
</feature>
<evidence type="ECO:0000256" key="4">
    <source>
        <dbReference type="ARBA" id="ARBA00011738"/>
    </source>
</evidence>
<evidence type="ECO:0000259" key="17">
    <source>
        <dbReference type="PROSITE" id="PS50886"/>
    </source>
</evidence>
<dbReference type="PROSITE" id="PS00178">
    <property type="entry name" value="AA_TRNA_LIGASE_I"/>
    <property type="match status" value="1"/>
</dbReference>
<dbReference type="SUPFAM" id="SSF57770">
    <property type="entry name" value="Methionyl-tRNA synthetase (MetRS), Zn-domain"/>
    <property type="match status" value="1"/>
</dbReference>
<dbReference type="InterPro" id="IPR029038">
    <property type="entry name" value="MetRS_Zn"/>
</dbReference>
<comment type="subcellular location">
    <subcellularLocation>
        <location evidence="2 16">Cytoplasm</location>
    </subcellularLocation>
</comment>
<keyword evidence="19" id="KW-1185">Reference proteome</keyword>
<accession>A0AAU7NVS4</accession>
<dbReference type="InterPro" id="IPR014758">
    <property type="entry name" value="Met-tRNA_synth"/>
</dbReference>
<comment type="similarity">
    <text evidence="3 16">Belongs to the class-I aminoacyl-tRNA synthetase family. MetG type 1 subfamily.</text>
</comment>
<dbReference type="InterPro" id="IPR009080">
    <property type="entry name" value="tRNAsynth_Ia_anticodon-bd"/>
</dbReference>
<dbReference type="GO" id="GO:0004825">
    <property type="term" value="F:methionine-tRNA ligase activity"/>
    <property type="evidence" value="ECO:0007669"/>
    <property type="project" value="UniProtKB-UniRule"/>
</dbReference>
<keyword evidence="10 16" id="KW-0862">Zinc</keyword>
<keyword evidence="14 16" id="KW-0030">Aminoacyl-tRNA synthetase</keyword>
<feature type="domain" description="TRNA-binding" evidence="17">
    <location>
        <begin position="571"/>
        <end position="672"/>
    </location>
</feature>
<dbReference type="InterPro" id="IPR014729">
    <property type="entry name" value="Rossmann-like_a/b/a_fold"/>
</dbReference>
<evidence type="ECO:0000256" key="8">
    <source>
        <dbReference type="ARBA" id="ARBA00022723"/>
    </source>
</evidence>
<dbReference type="PROSITE" id="PS50886">
    <property type="entry name" value="TRBD"/>
    <property type="match status" value="1"/>
</dbReference>
<feature type="binding site" evidence="16">
    <location>
        <position position="157"/>
    </location>
    <ligand>
        <name>Zn(2+)</name>
        <dbReference type="ChEBI" id="CHEBI:29105"/>
    </ligand>
</feature>
<feature type="binding site" evidence="16">
    <location>
        <position position="160"/>
    </location>
    <ligand>
        <name>Zn(2+)</name>
        <dbReference type="ChEBI" id="CHEBI:29105"/>
    </ligand>
</feature>
<dbReference type="GO" id="GO:0005524">
    <property type="term" value="F:ATP binding"/>
    <property type="evidence" value="ECO:0007669"/>
    <property type="project" value="UniProtKB-UniRule"/>
</dbReference>
<dbReference type="InterPro" id="IPR004495">
    <property type="entry name" value="Met-tRNA-synth_bsu_C"/>
</dbReference>
<dbReference type="Pfam" id="PF01588">
    <property type="entry name" value="tRNA_bind"/>
    <property type="match status" value="1"/>
</dbReference>
<dbReference type="InterPro" id="IPR023458">
    <property type="entry name" value="Met-tRNA_ligase_1"/>
</dbReference>
<dbReference type="EMBL" id="CP157743">
    <property type="protein sequence ID" value="XBS21050.1"/>
    <property type="molecule type" value="Genomic_DNA"/>
</dbReference>
<evidence type="ECO:0000256" key="9">
    <source>
        <dbReference type="ARBA" id="ARBA00022741"/>
    </source>
</evidence>
<keyword evidence="7 16" id="KW-0436">Ligase</keyword>
<dbReference type="NCBIfam" id="TIGR00398">
    <property type="entry name" value="metG"/>
    <property type="match status" value="1"/>
</dbReference>
<organism evidence="18 19">
    <name type="scientific">Methylomarinum roseum</name>
    <dbReference type="NCBI Taxonomy" id="3067653"/>
    <lineage>
        <taxon>Bacteria</taxon>
        <taxon>Pseudomonadati</taxon>
        <taxon>Pseudomonadota</taxon>
        <taxon>Gammaproteobacteria</taxon>
        <taxon>Methylococcales</taxon>
        <taxon>Methylococcaceae</taxon>
        <taxon>Methylomarinum</taxon>
    </lineage>
</organism>
<evidence type="ECO:0000256" key="14">
    <source>
        <dbReference type="ARBA" id="ARBA00023146"/>
    </source>
</evidence>
<dbReference type="CDD" id="cd02800">
    <property type="entry name" value="tRNA_bind_EcMetRS_like"/>
    <property type="match status" value="1"/>
</dbReference>
<comment type="function">
    <text evidence="1 16">Is required not only for elongation of protein synthesis but also for the initiation of all mRNA translation through initiator tRNA(fMet) aminoacylation.</text>
</comment>
<evidence type="ECO:0000256" key="12">
    <source>
        <dbReference type="ARBA" id="ARBA00022884"/>
    </source>
</evidence>
<evidence type="ECO:0000256" key="10">
    <source>
        <dbReference type="ARBA" id="ARBA00022833"/>
    </source>
</evidence>
<dbReference type="FunFam" id="1.10.730.10:FF:000005">
    <property type="entry name" value="Methionine--tRNA ligase"/>
    <property type="match status" value="1"/>
</dbReference>
<dbReference type="CDD" id="cd00814">
    <property type="entry name" value="MetRS_core"/>
    <property type="match status" value="1"/>
</dbReference>
<dbReference type="Pfam" id="PF09334">
    <property type="entry name" value="tRNA-synt_1g"/>
    <property type="match status" value="1"/>
</dbReference>
<keyword evidence="13 16" id="KW-0648">Protein biosynthesis</keyword>
<comment type="cofactor">
    <cofactor evidence="16">
        <name>Zn(2+)</name>
        <dbReference type="ChEBI" id="CHEBI:29105"/>
    </cofactor>
    <text evidence="16">Binds 1 zinc ion per subunit.</text>
</comment>
<dbReference type="SUPFAM" id="SSF52374">
    <property type="entry name" value="Nucleotidylyl transferase"/>
    <property type="match status" value="1"/>
</dbReference>
<evidence type="ECO:0000256" key="7">
    <source>
        <dbReference type="ARBA" id="ARBA00022598"/>
    </source>
</evidence>
<dbReference type="GO" id="GO:0005829">
    <property type="term" value="C:cytosol"/>
    <property type="evidence" value="ECO:0007669"/>
    <property type="project" value="TreeGrafter"/>
</dbReference>
<dbReference type="PANTHER" id="PTHR45765:SF1">
    <property type="entry name" value="METHIONINE--TRNA LIGASE, CYTOPLASMIC"/>
    <property type="match status" value="1"/>
</dbReference>
<keyword evidence="12 16" id="KW-0694">RNA-binding</keyword>
<dbReference type="FunFam" id="2.20.28.20:FF:000001">
    <property type="entry name" value="Methionine--tRNA ligase"/>
    <property type="match status" value="1"/>
</dbReference>
<dbReference type="GO" id="GO:0046872">
    <property type="term" value="F:metal ion binding"/>
    <property type="evidence" value="ECO:0007669"/>
    <property type="project" value="UniProtKB-KW"/>
</dbReference>
<dbReference type="GO" id="GO:0006431">
    <property type="term" value="P:methionyl-tRNA aminoacylation"/>
    <property type="evidence" value="ECO:0007669"/>
    <property type="project" value="UniProtKB-UniRule"/>
</dbReference>
<evidence type="ECO:0000313" key="18">
    <source>
        <dbReference type="EMBL" id="XBS21050.1"/>
    </source>
</evidence>
<evidence type="ECO:0000256" key="16">
    <source>
        <dbReference type="HAMAP-Rule" id="MF_00098"/>
    </source>
</evidence>
<name>A0AAU7NVS4_9GAMM</name>
<dbReference type="NCBIfam" id="NF001100">
    <property type="entry name" value="PRK00133.1"/>
    <property type="match status" value="1"/>
</dbReference>
<dbReference type="EC" id="6.1.1.10" evidence="16"/>
<evidence type="ECO:0000256" key="2">
    <source>
        <dbReference type="ARBA" id="ARBA00004496"/>
    </source>
</evidence>
<dbReference type="PRINTS" id="PR01041">
    <property type="entry name" value="TRNASYNTHMET"/>
</dbReference>
<evidence type="ECO:0000256" key="5">
    <source>
        <dbReference type="ARBA" id="ARBA00022490"/>
    </source>
</evidence>
<keyword evidence="5 16" id="KW-0963">Cytoplasm</keyword>
<sequence>MSDRKILVTSALPYANGPIHLGHLVEYIQTDIWVRFQKQRGNQCYYVCADDTHGTPIMLRADREGITPEQLIADVEQQHRADFDEFGVDFDNYHSTHSPENKELSALIYTRLREGGHISQRTITQAYDPVKNMFLPDRFIKGECPKCGAQDQYGDSCEACGATYAPTDLKNAVSVISGEKPIEKDSEHYFFNLDDFTQMLKDWTQEGHLQHEVYNKMAEWLENGLQQWDISRDAPYFGFEIPDAPGKYFYVWLDAPIGYMASFKHLCEKQGLNFDEFWGEDSDVELYHFIGKDIIYFHALFWPAMLSGAKFRTPSAIFAHGFLTVNGEKMSKSRGTFIKARTYLDHLNPEYLRYYFAAKLSAGVEDIDLSFADFTQRVNSDLVGKVVNIASRCSGFIKKRFDGKLSSNCAEPELFQQFVDANDKIAELYEKREFGKAMREIMALADKANQYIDEKKPWIIAKEEGRDAELHEICSMGINLFRLLVAYLKPVNPKLAANAESFLNIEAQAWPSETQPLLDHGINKFKPLMTRVEADKIDAIIEASRENLEKEAPAQPVKKCEPIAETIEFDDFAKIDLRIAKIIKAEHVKGADKLLQLTVDIGDETRNIFAGIKSAYAPEDLEGKLTVVVANLKPRKMRFGLSEGMVLAAGPGGEDLWILSPEQGAQPGMRVK</sequence>
<dbReference type="Gene3D" id="2.40.50.140">
    <property type="entry name" value="Nucleic acid-binding proteins"/>
    <property type="match status" value="1"/>
</dbReference>
<dbReference type="Proteomes" id="UP001225378">
    <property type="component" value="Chromosome"/>
</dbReference>
<comment type="catalytic activity">
    <reaction evidence="15 16">
        <text>tRNA(Met) + L-methionine + ATP = L-methionyl-tRNA(Met) + AMP + diphosphate</text>
        <dbReference type="Rhea" id="RHEA:13481"/>
        <dbReference type="Rhea" id="RHEA-COMP:9667"/>
        <dbReference type="Rhea" id="RHEA-COMP:9698"/>
        <dbReference type="ChEBI" id="CHEBI:30616"/>
        <dbReference type="ChEBI" id="CHEBI:33019"/>
        <dbReference type="ChEBI" id="CHEBI:57844"/>
        <dbReference type="ChEBI" id="CHEBI:78442"/>
        <dbReference type="ChEBI" id="CHEBI:78530"/>
        <dbReference type="ChEBI" id="CHEBI:456215"/>
        <dbReference type="EC" id="6.1.1.10"/>
    </reaction>
</comment>
<feature type="binding site" evidence="16">
    <location>
        <position position="147"/>
    </location>
    <ligand>
        <name>Zn(2+)</name>
        <dbReference type="ChEBI" id="CHEBI:29105"/>
    </ligand>
</feature>
<evidence type="ECO:0000256" key="1">
    <source>
        <dbReference type="ARBA" id="ARBA00003314"/>
    </source>
</evidence>
<dbReference type="InterPro" id="IPR015413">
    <property type="entry name" value="Methionyl/Leucyl_tRNA_Synth"/>
</dbReference>
<dbReference type="InterPro" id="IPR002547">
    <property type="entry name" value="tRNA-bd_dom"/>
</dbReference>
<reference evidence="18 19" key="1">
    <citation type="journal article" date="2024" name="Microbiology">
        <title>Methylomarinum rosea sp. nov., a novel halophilic methanotrophic bacterium from the hypersaline Lake Elton.</title>
        <authorList>
            <person name="Suleimanov R.Z."/>
            <person name="Oshkin I.Y."/>
            <person name="Danilova O.V."/>
            <person name="Suzina N.E."/>
            <person name="Dedysh S.N."/>
        </authorList>
    </citation>
    <scope>NUCLEOTIDE SEQUENCE [LARGE SCALE GENOMIC DNA]</scope>
    <source>
        <strain evidence="18 19">Ch1-1</strain>
    </source>
</reference>
<feature type="binding site" evidence="16">
    <location>
        <position position="144"/>
    </location>
    <ligand>
        <name>Zn(2+)</name>
        <dbReference type="ChEBI" id="CHEBI:29105"/>
    </ligand>
</feature>
<protein>
    <recommendedName>
        <fullName evidence="16">Methionine--tRNA ligase</fullName>
        <ecNumber evidence="16">6.1.1.10</ecNumber>
    </recommendedName>
    <alternativeName>
        <fullName evidence="16">Methionyl-tRNA synthetase</fullName>
        <shortName evidence="16">MetRS</shortName>
    </alternativeName>
</protein>
<evidence type="ECO:0000256" key="15">
    <source>
        <dbReference type="ARBA" id="ARBA00047364"/>
    </source>
</evidence>
<comment type="subunit">
    <text evidence="4 16">Homodimer.</text>
</comment>
<dbReference type="Pfam" id="PF19303">
    <property type="entry name" value="Anticodon_3"/>
    <property type="match status" value="1"/>
</dbReference>
<dbReference type="InterPro" id="IPR033911">
    <property type="entry name" value="MetRS_core"/>
</dbReference>
<feature type="short sequence motif" description="'KMSKS' region" evidence="16">
    <location>
        <begin position="329"/>
        <end position="333"/>
    </location>
</feature>
<gene>
    <name evidence="16 18" type="primary">metG</name>
    <name evidence="18" type="ORF">Q9L42_002725</name>
</gene>
<dbReference type="AlphaFoldDB" id="A0AAU7NVS4"/>
<dbReference type="SUPFAM" id="SSF47323">
    <property type="entry name" value="Anticodon-binding domain of a subclass of class I aminoacyl-tRNA synthetases"/>
    <property type="match status" value="1"/>
</dbReference>
<evidence type="ECO:0000313" key="19">
    <source>
        <dbReference type="Proteomes" id="UP001225378"/>
    </source>
</evidence>
<dbReference type="InterPro" id="IPR012340">
    <property type="entry name" value="NA-bd_OB-fold"/>
</dbReference>
<dbReference type="CDD" id="cd07957">
    <property type="entry name" value="Anticodon_Ia_Met"/>
    <property type="match status" value="1"/>
</dbReference>
<dbReference type="SUPFAM" id="SSF50249">
    <property type="entry name" value="Nucleic acid-binding proteins"/>
    <property type="match status" value="1"/>
</dbReference>
<evidence type="ECO:0000256" key="6">
    <source>
        <dbReference type="ARBA" id="ARBA00022555"/>
    </source>
</evidence>
<keyword evidence="9 16" id="KW-0547">Nucleotide-binding</keyword>
<dbReference type="InterPro" id="IPR001412">
    <property type="entry name" value="aa-tRNA-synth_I_CS"/>
</dbReference>